<dbReference type="AlphaFoldDB" id="A0A383WD49"/>
<dbReference type="Gene3D" id="2.40.100.10">
    <property type="entry name" value="Cyclophilin-like"/>
    <property type="match status" value="1"/>
</dbReference>
<dbReference type="STRING" id="3088.A0A383WD49"/>
<evidence type="ECO:0000313" key="2">
    <source>
        <dbReference type="EMBL" id="SZX75180.1"/>
    </source>
</evidence>
<dbReference type="SUPFAM" id="SSF50891">
    <property type="entry name" value="Cyclophilin-like"/>
    <property type="match status" value="1"/>
</dbReference>
<reference evidence="2 3" key="1">
    <citation type="submission" date="2016-10" db="EMBL/GenBank/DDBJ databases">
        <authorList>
            <person name="Cai Z."/>
        </authorList>
    </citation>
    <scope>NUCLEOTIDE SEQUENCE [LARGE SCALE GENOMIC DNA]</scope>
</reference>
<gene>
    <name evidence="2" type="ORF">BQ4739_LOCUS15479</name>
</gene>
<name>A0A383WD49_TETOB</name>
<dbReference type="PANTHER" id="PTHR47875">
    <property type="entry name" value="PEPTIDYL-PROLYL CIS-TRANS ISOMERASE CYP28, CHLOROPLASTIC"/>
    <property type="match status" value="1"/>
</dbReference>
<keyword evidence="3" id="KW-1185">Reference proteome</keyword>
<accession>A0A383WD49</accession>
<dbReference type="Pfam" id="PF00160">
    <property type="entry name" value="Pro_isomerase"/>
    <property type="match status" value="1"/>
</dbReference>
<dbReference type="PANTHER" id="PTHR47875:SF1">
    <property type="entry name" value="PEPTIDYL-PROLYL CIS-TRANS ISOMERASE CYP28, CHLOROPLASTIC"/>
    <property type="match status" value="1"/>
</dbReference>
<dbReference type="GO" id="GO:0003755">
    <property type="term" value="F:peptidyl-prolyl cis-trans isomerase activity"/>
    <property type="evidence" value="ECO:0007669"/>
    <property type="project" value="InterPro"/>
</dbReference>
<sequence>MQQLGSRIHYRQNALSSRAHNKRVVHARTRQARACFKPFCSKDQQQHNASLAEQVQYSTALWPAQQEASLVELESSSASRRRMLASAAVLAGLAAAGSSSSPAAAAEELDLTITDRVYFDIGIAASAFKSANDRLLGDKNVLPTETEPAGRIVIGLYGKLAPVSAANMVAAVKAGAFTQSAFSRISPGEYIQAGRRGSRRLGDIAEVPGLAVNTDLASPGPFKLSHSRPGTVSLSLSENDEDPAIKERSDYRALQFLITTGPGPVPRLDGLNAVIGRVEEGMDTVRLLAQVPSFQPDIRSQQLNRFAAFIGDDRANNVRRQYGKPLKAIIILDSGVL</sequence>
<dbReference type="Proteomes" id="UP000256970">
    <property type="component" value="Unassembled WGS sequence"/>
</dbReference>
<feature type="domain" description="PPIase cyclophilin-type" evidence="1">
    <location>
        <begin position="147"/>
        <end position="336"/>
    </location>
</feature>
<dbReference type="PROSITE" id="PS51318">
    <property type="entry name" value="TAT"/>
    <property type="match status" value="1"/>
</dbReference>
<evidence type="ECO:0000313" key="3">
    <source>
        <dbReference type="Proteomes" id="UP000256970"/>
    </source>
</evidence>
<dbReference type="InterPro" id="IPR029000">
    <property type="entry name" value="Cyclophilin-like_dom_sf"/>
</dbReference>
<dbReference type="GO" id="GO:0009507">
    <property type="term" value="C:chloroplast"/>
    <property type="evidence" value="ECO:0007669"/>
    <property type="project" value="TreeGrafter"/>
</dbReference>
<evidence type="ECO:0000259" key="1">
    <source>
        <dbReference type="PROSITE" id="PS50072"/>
    </source>
</evidence>
<organism evidence="2 3">
    <name type="scientific">Tetradesmus obliquus</name>
    <name type="common">Green alga</name>
    <name type="synonym">Acutodesmus obliquus</name>
    <dbReference type="NCBI Taxonomy" id="3088"/>
    <lineage>
        <taxon>Eukaryota</taxon>
        <taxon>Viridiplantae</taxon>
        <taxon>Chlorophyta</taxon>
        <taxon>core chlorophytes</taxon>
        <taxon>Chlorophyceae</taxon>
        <taxon>CS clade</taxon>
        <taxon>Sphaeropleales</taxon>
        <taxon>Scenedesmaceae</taxon>
        <taxon>Tetradesmus</taxon>
    </lineage>
</organism>
<proteinExistence type="predicted"/>
<dbReference type="InterPro" id="IPR044178">
    <property type="entry name" value="CYP28-like"/>
</dbReference>
<dbReference type="InterPro" id="IPR006311">
    <property type="entry name" value="TAT_signal"/>
</dbReference>
<dbReference type="InterPro" id="IPR002130">
    <property type="entry name" value="Cyclophilin-type_PPIase_dom"/>
</dbReference>
<protein>
    <recommendedName>
        <fullName evidence="1">PPIase cyclophilin-type domain-containing protein</fullName>
    </recommendedName>
</protein>
<dbReference type="EMBL" id="FNXT01001226">
    <property type="protein sequence ID" value="SZX75180.1"/>
    <property type="molecule type" value="Genomic_DNA"/>
</dbReference>
<dbReference type="PROSITE" id="PS50072">
    <property type="entry name" value="CSA_PPIASE_2"/>
    <property type="match status" value="1"/>
</dbReference>